<evidence type="ECO:0000313" key="2">
    <source>
        <dbReference type="EMBL" id="KFE61967.1"/>
    </source>
</evidence>
<dbReference type="Proteomes" id="UP000028725">
    <property type="component" value="Unassembled WGS sequence"/>
</dbReference>
<proteinExistence type="predicted"/>
<protein>
    <submittedName>
        <fullName evidence="2">Uncharacterized protein</fullName>
    </submittedName>
</protein>
<dbReference type="EMBL" id="JMCB01000024">
    <property type="protein sequence ID" value="KFE61967.1"/>
    <property type="molecule type" value="Genomic_DNA"/>
</dbReference>
<keyword evidence="3" id="KW-1185">Reference proteome</keyword>
<name>A0A085W2Q4_9BACT</name>
<gene>
    <name evidence="2" type="ORF">DB31_4410</name>
</gene>
<reference evidence="2 3" key="1">
    <citation type="submission" date="2014-04" db="EMBL/GenBank/DDBJ databases">
        <title>Genome assembly of Hyalangium minutum DSM 14724.</title>
        <authorList>
            <person name="Sharma G."/>
            <person name="Subramanian S."/>
        </authorList>
    </citation>
    <scope>NUCLEOTIDE SEQUENCE [LARGE SCALE GENOMIC DNA]</scope>
    <source>
        <strain evidence="2 3">DSM 14724</strain>
    </source>
</reference>
<feature type="region of interest" description="Disordered" evidence="1">
    <location>
        <begin position="1"/>
        <end position="38"/>
    </location>
</feature>
<comment type="caution">
    <text evidence="2">The sequence shown here is derived from an EMBL/GenBank/DDBJ whole genome shotgun (WGS) entry which is preliminary data.</text>
</comment>
<evidence type="ECO:0000313" key="3">
    <source>
        <dbReference type="Proteomes" id="UP000028725"/>
    </source>
</evidence>
<feature type="compositionally biased region" description="Polar residues" evidence="1">
    <location>
        <begin position="27"/>
        <end position="38"/>
    </location>
</feature>
<dbReference type="STRING" id="394096.DB31_4410"/>
<accession>A0A085W2Q4</accession>
<sequence>MGVSERAPLHARRGEEECPMSAGRGISPQTQPETRTRE</sequence>
<dbReference type="AlphaFoldDB" id="A0A085W2Q4"/>
<evidence type="ECO:0000256" key="1">
    <source>
        <dbReference type="SAM" id="MobiDB-lite"/>
    </source>
</evidence>
<organism evidence="2 3">
    <name type="scientific">Hyalangium minutum</name>
    <dbReference type="NCBI Taxonomy" id="394096"/>
    <lineage>
        <taxon>Bacteria</taxon>
        <taxon>Pseudomonadati</taxon>
        <taxon>Myxococcota</taxon>
        <taxon>Myxococcia</taxon>
        <taxon>Myxococcales</taxon>
        <taxon>Cystobacterineae</taxon>
        <taxon>Archangiaceae</taxon>
        <taxon>Hyalangium</taxon>
    </lineage>
</organism>